<evidence type="ECO:0000256" key="7">
    <source>
        <dbReference type="RuleBase" id="RU365070"/>
    </source>
</evidence>
<protein>
    <recommendedName>
        <fullName evidence="4 7">U3 small nucleolar RNA-associated protein 25</fullName>
        <shortName evidence="7">U3 snoRNA-associated protein 25</shortName>
    </recommendedName>
</protein>
<evidence type="ECO:0000256" key="5">
    <source>
        <dbReference type="ARBA" id="ARBA00023242"/>
    </source>
</evidence>
<dbReference type="EMBL" id="KZ819304">
    <property type="protein sequence ID" value="PWN95483.1"/>
    <property type="molecule type" value="Genomic_DNA"/>
</dbReference>
<reference evidence="11 12" key="1">
    <citation type="journal article" date="2018" name="Mol. Biol. Evol.">
        <title>Broad Genomic Sampling Reveals a Smut Pathogenic Ancestry of the Fungal Clade Ustilaginomycotina.</title>
        <authorList>
            <person name="Kijpornyongpan T."/>
            <person name="Mondo S.J."/>
            <person name="Barry K."/>
            <person name="Sandor L."/>
            <person name="Lee J."/>
            <person name="Lipzen A."/>
            <person name="Pangilinan J."/>
            <person name="LaButti K."/>
            <person name="Hainaut M."/>
            <person name="Henrissat B."/>
            <person name="Grigoriev I.V."/>
            <person name="Spatafora J.W."/>
            <person name="Aime M.C."/>
        </authorList>
    </citation>
    <scope>NUCLEOTIDE SEQUENCE [LARGE SCALE GENOMIC DNA]</scope>
    <source>
        <strain evidence="11 12">MCA 4186</strain>
    </source>
</reference>
<evidence type="ECO:0000256" key="4">
    <source>
        <dbReference type="ARBA" id="ARBA00015422"/>
    </source>
</evidence>
<evidence type="ECO:0000256" key="3">
    <source>
        <dbReference type="ARBA" id="ARBA00009223"/>
    </source>
</evidence>
<evidence type="ECO:0000259" key="10">
    <source>
        <dbReference type="Pfam" id="PF22916"/>
    </source>
</evidence>
<dbReference type="GO" id="GO:0000462">
    <property type="term" value="P:maturation of SSU-rRNA from tricistronic rRNA transcript (SSU-rRNA, 5.8S rRNA, LSU-rRNA)"/>
    <property type="evidence" value="ECO:0007669"/>
    <property type="project" value="TreeGrafter"/>
</dbReference>
<dbReference type="Proteomes" id="UP000245946">
    <property type="component" value="Unassembled WGS sequence"/>
</dbReference>
<dbReference type="Pfam" id="PF22916">
    <property type="entry name" value="UTP25_NTPase-like"/>
    <property type="match status" value="1"/>
</dbReference>
<evidence type="ECO:0000259" key="9">
    <source>
        <dbReference type="Pfam" id="PF06862"/>
    </source>
</evidence>
<dbReference type="InterPro" id="IPR010678">
    <property type="entry name" value="UTP25"/>
</dbReference>
<dbReference type="InterPro" id="IPR027417">
    <property type="entry name" value="P-loop_NTPase"/>
</dbReference>
<evidence type="ECO:0000256" key="8">
    <source>
        <dbReference type="SAM" id="MobiDB-lite"/>
    </source>
</evidence>
<dbReference type="InterPro" id="IPR053939">
    <property type="entry name" value="UTP25_C"/>
</dbReference>
<keyword evidence="6 7" id="KW-0687">Ribonucleoprotein</keyword>
<dbReference type="PANTHER" id="PTHR12933:SF0">
    <property type="entry name" value="U3 SMALL NUCLEOLAR RNA-ASSOCIATED PROTEIN 25 HOMOLOG"/>
    <property type="match status" value="1"/>
</dbReference>
<dbReference type="GeneID" id="37270868"/>
<feature type="compositionally biased region" description="Low complexity" evidence="8">
    <location>
        <begin position="46"/>
        <end position="61"/>
    </location>
</feature>
<comment type="function">
    <text evidence="1 7">DEAD-box RNA helicase-like protein required for pre-18S rRNA processing, specifically at sites A0, A1, and A2.</text>
</comment>
<keyword evidence="7" id="KW-0690">Ribosome biogenesis</keyword>
<dbReference type="SUPFAM" id="SSF52540">
    <property type="entry name" value="P-loop containing nucleoside triphosphate hydrolases"/>
    <property type="match status" value="1"/>
</dbReference>
<dbReference type="RefSeq" id="XP_025595762.1">
    <property type="nucleotide sequence ID" value="XM_025743324.1"/>
</dbReference>
<evidence type="ECO:0000256" key="6">
    <source>
        <dbReference type="ARBA" id="ARBA00023274"/>
    </source>
</evidence>
<accession>A0A316Z5Q6</accession>
<keyword evidence="12" id="KW-1185">Reference proteome</keyword>
<dbReference type="GO" id="GO:0032040">
    <property type="term" value="C:small-subunit processome"/>
    <property type="evidence" value="ECO:0007669"/>
    <property type="project" value="TreeGrafter"/>
</dbReference>
<evidence type="ECO:0000313" key="11">
    <source>
        <dbReference type="EMBL" id="PWN95483.1"/>
    </source>
</evidence>
<feature type="domain" description="UTP25 NTP hydrolase-like" evidence="10">
    <location>
        <begin position="216"/>
        <end position="476"/>
    </location>
</feature>
<dbReference type="Gene3D" id="3.40.50.300">
    <property type="entry name" value="P-loop containing nucleotide triphosphate hydrolases"/>
    <property type="match status" value="1"/>
</dbReference>
<dbReference type="GO" id="GO:0034511">
    <property type="term" value="F:U3 snoRNA binding"/>
    <property type="evidence" value="ECO:0007669"/>
    <property type="project" value="InterPro"/>
</dbReference>
<evidence type="ECO:0000256" key="1">
    <source>
        <dbReference type="ARBA" id="ARBA00002883"/>
    </source>
</evidence>
<sequence length="688" mass="75986">MPTPDLLSSPTTALLTLVNVSATKPHKRRRSLLAASPATRRRLGHSAAEADAAGSESAPSAVERLHAKASAAVRAERRGELPALAGAEAEVEEALEAAHSSDEDDDAAAGSSAKPAAAVDGFEAHFASEGAGCHAELLQSRFPNAQDGALPLEWSEGADAKRAALLGAAARRARVQGIEEVEAKPHANVLAALSKLRSQAPMTKEQRSLLSCISGYGDLLHSHVPHSRRERADMRQVLATHAMSHLTKTRRRILRNNEKLARAASNGTALVAPRDQGFTRPTLLVLAPLRSTAYEWLSTLFALSGCEQNDNQSRFEREFGPDPLLEAAASAGESTGDHAQIFAGNADDNFRMGVKITRKNWRAFSGWYESDIVVASPLGLRLAIEKDKDADFLSSIEIVIGDQLDIMQMQNWEHVQYVFSHLSAIPKASHDTDFARVRQWYLDGRAPHMRQTILLSAYDAPEMRSLWRGLVNVAGKRRAGVKEEGVMGEIREGIRQNFTRFDCANLNAEADLRFQHFTNKTLPLLLKSAVSATKTLIFVPSYFDFVRLDAYLRKQDVSFAAISEYSSNKDISRARQAFFSGKKAFLLVTERFHFYRRYVLRGAQTLVFYALPERPSFYAEFLSFPFAPRQARAGAAAEDDDEEPELDAADVSVLAAYSRYDLMRLQRIVGSAQAQRMVTEEKSNWRFT</sequence>
<gene>
    <name evidence="11" type="ORF">FA09DRAFT_332124</name>
</gene>
<dbReference type="InterPro" id="IPR053940">
    <property type="entry name" value="UTP25_NTPase-like"/>
</dbReference>
<feature type="region of interest" description="Disordered" evidence="8">
    <location>
        <begin position="90"/>
        <end position="114"/>
    </location>
</feature>
<evidence type="ECO:0000256" key="2">
    <source>
        <dbReference type="ARBA" id="ARBA00004604"/>
    </source>
</evidence>
<comment type="subcellular location">
    <subcellularLocation>
        <location evidence="2 7">Nucleus</location>
        <location evidence="2 7">Nucleolus</location>
    </subcellularLocation>
</comment>
<dbReference type="AlphaFoldDB" id="A0A316Z5Q6"/>
<dbReference type="Pfam" id="PF06862">
    <property type="entry name" value="Utp25_C"/>
    <property type="match status" value="1"/>
</dbReference>
<comment type="subunit">
    <text evidence="7">Component of the ribosomal small subunit (SSU) processome composed of at least 40 protein subunits and snoRNA U3.</text>
</comment>
<comment type="similarity">
    <text evidence="3 7">Belongs to the UTP25 family.</text>
</comment>
<feature type="domain" description="UTP25 C-terminal" evidence="9">
    <location>
        <begin position="487"/>
        <end position="687"/>
    </location>
</feature>
<evidence type="ECO:0000313" key="12">
    <source>
        <dbReference type="Proteomes" id="UP000245946"/>
    </source>
</evidence>
<proteinExistence type="inferred from homology"/>
<keyword evidence="5 7" id="KW-0539">Nucleus</keyword>
<organism evidence="11 12">
    <name type="scientific">Tilletiopsis washingtonensis</name>
    <dbReference type="NCBI Taxonomy" id="58919"/>
    <lineage>
        <taxon>Eukaryota</taxon>
        <taxon>Fungi</taxon>
        <taxon>Dikarya</taxon>
        <taxon>Basidiomycota</taxon>
        <taxon>Ustilaginomycotina</taxon>
        <taxon>Exobasidiomycetes</taxon>
        <taxon>Entylomatales</taxon>
        <taxon>Entylomatales incertae sedis</taxon>
        <taxon>Tilletiopsis</taxon>
    </lineage>
</organism>
<dbReference type="OrthoDB" id="10264378at2759"/>
<dbReference type="GO" id="GO:0019843">
    <property type="term" value="F:rRNA binding"/>
    <property type="evidence" value="ECO:0007669"/>
    <property type="project" value="TreeGrafter"/>
</dbReference>
<dbReference type="PANTHER" id="PTHR12933">
    <property type="entry name" value="ORF PROTEIN-RELATED"/>
    <property type="match status" value="1"/>
</dbReference>
<keyword evidence="7" id="KW-0698">rRNA processing</keyword>
<dbReference type="STRING" id="58919.A0A316Z5Q6"/>
<feature type="region of interest" description="Disordered" evidence="8">
    <location>
        <begin position="19"/>
        <end position="63"/>
    </location>
</feature>
<name>A0A316Z5Q6_9BASI</name>